<evidence type="ECO:0000256" key="5">
    <source>
        <dbReference type="SAM" id="MobiDB-lite"/>
    </source>
</evidence>
<dbReference type="SUPFAM" id="SSF54791">
    <property type="entry name" value="Eukaryotic type KH-domain (KH-domain type I)"/>
    <property type="match status" value="1"/>
</dbReference>
<dbReference type="SUPFAM" id="SSF50249">
    <property type="entry name" value="Nucleic acid-binding proteins"/>
    <property type="match status" value="1"/>
</dbReference>
<dbReference type="Pfam" id="PF21266">
    <property type="entry name" value="S1_RRP4"/>
    <property type="match status" value="1"/>
</dbReference>
<gene>
    <name evidence="8" type="ORF">CDEB00056_LOCUS1945</name>
</gene>
<dbReference type="Gene3D" id="2.40.50.100">
    <property type="match status" value="1"/>
</dbReference>
<keyword evidence="3" id="KW-0271">Exosome</keyword>
<dbReference type="GO" id="GO:0071038">
    <property type="term" value="P:TRAMP-dependent tRNA surveillance pathway"/>
    <property type="evidence" value="ECO:0007669"/>
    <property type="project" value="TreeGrafter"/>
</dbReference>
<dbReference type="Pfam" id="PF15985">
    <property type="entry name" value="KH_6"/>
    <property type="match status" value="1"/>
</dbReference>
<dbReference type="PANTHER" id="PTHR21321">
    <property type="entry name" value="PNAS-3 RELATED"/>
    <property type="match status" value="1"/>
</dbReference>
<organism evidence="8">
    <name type="scientific">Chaetoceros debilis</name>
    <dbReference type="NCBI Taxonomy" id="122233"/>
    <lineage>
        <taxon>Eukaryota</taxon>
        <taxon>Sar</taxon>
        <taxon>Stramenopiles</taxon>
        <taxon>Ochrophyta</taxon>
        <taxon>Bacillariophyta</taxon>
        <taxon>Coscinodiscophyceae</taxon>
        <taxon>Chaetocerotophycidae</taxon>
        <taxon>Chaetocerotales</taxon>
        <taxon>Chaetocerotaceae</taxon>
        <taxon>Chaetoceros</taxon>
    </lineage>
</organism>
<evidence type="ECO:0000259" key="6">
    <source>
        <dbReference type="Pfam" id="PF15985"/>
    </source>
</evidence>
<feature type="region of interest" description="Disordered" evidence="5">
    <location>
        <begin position="49"/>
        <end position="72"/>
    </location>
</feature>
<name>A0A7S3PVN4_9STRA</name>
<dbReference type="Gene3D" id="2.40.50.140">
    <property type="entry name" value="Nucleic acid-binding proteins"/>
    <property type="match status" value="1"/>
</dbReference>
<dbReference type="PANTHER" id="PTHR21321:SF4">
    <property type="entry name" value="EXOSOME COMPLEX COMPONENT RRP4"/>
    <property type="match status" value="1"/>
</dbReference>
<proteinExistence type="inferred from homology"/>
<sequence>MSSHVVIPGQIIATMTTEEESFLRGHGTYIEQMEGDEANANSAASNIQMNNQDRDDDNDGGDGGDHSLNINLAPNNQHLISSTTGTITRTNKLIQVIQPNGSFAPQTGDPIVGRITSITSTKWGVSLNLIHGKSGGAASLPLTGINLPDGMQRMRTSADALSMREVLKEGDLISAEVRMVQGQSGVGGGGNVVLHARSVRCGRLENGCFVMVPSWLIARRKKHFVVLGANNEEGFDGIQVEVLLGCNGGIWIQRAMLELEDMNESGGILEEVQRIRNDHAKKSCSMEERIVLARVKNAIEALKMVYCRITPEHILMVAKASVEQGYNVVDMLRPDVIVKITDCTRGQHIEL</sequence>
<evidence type="ECO:0000259" key="7">
    <source>
        <dbReference type="Pfam" id="PF21266"/>
    </source>
</evidence>
<dbReference type="AlphaFoldDB" id="A0A7S3PVN4"/>
<feature type="domain" description="RRP4 S1" evidence="7">
    <location>
        <begin position="103"/>
        <end position="178"/>
    </location>
</feature>
<protein>
    <recommendedName>
        <fullName evidence="9">Ribosomal RNA-processing protein 4</fullName>
    </recommendedName>
</protein>
<dbReference type="InterPro" id="IPR036612">
    <property type="entry name" value="KH_dom_type_1_sf"/>
</dbReference>
<dbReference type="InterPro" id="IPR012340">
    <property type="entry name" value="NA-bd_OB-fold"/>
</dbReference>
<dbReference type="EMBL" id="HBIO01002794">
    <property type="protein sequence ID" value="CAE0457104.1"/>
    <property type="molecule type" value="Transcribed_RNA"/>
</dbReference>
<dbReference type="GO" id="GO:0000467">
    <property type="term" value="P:exonucleolytic trimming to generate mature 3'-end of 5.8S rRNA from tricistronic rRNA transcript (SSU-rRNA, 5.8S rRNA, LSU-rRNA)"/>
    <property type="evidence" value="ECO:0007669"/>
    <property type="project" value="TreeGrafter"/>
</dbReference>
<evidence type="ECO:0000256" key="1">
    <source>
        <dbReference type="ARBA" id="ARBA00004123"/>
    </source>
</evidence>
<evidence type="ECO:0008006" key="9">
    <source>
        <dbReference type="Google" id="ProtNLM"/>
    </source>
</evidence>
<dbReference type="CDD" id="cd22525">
    <property type="entry name" value="KH-I_Rrp4_eukar"/>
    <property type="match status" value="1"/>
</dbReference>
<dbReference type="InterPro" id="IPR004088">
    <property type="entry name" value="KH_dom_type_1"/>
</dbReference>
<dbReference type="GO" id="GO:0071051">
    <property type="term" value="P:poly(A)-dependent snoRNA 3'-end processing"/>
    <property type="evidence" value="ECO:0007669"/>
    <property type="project" value="TreeGrafter"/>
</dbReference>
<dbReference type="GO" id="GO:0000177">
    <property type="term" value="C:cytoplasmic exosome (RNase complex)"/>
    <property type="evidence" value="ECO:0007669"/>
    <property type="project" value="TreeGrafter"/>
</dbReference>
<evidence type="ECO:0000256" key="2">
    <source>
        <dbReference type="ARBA" id="ARBA00009155"/>
    </source>
</evidence>
<evidence type="ECO:0000256" key="3">
    <source>
        <dbReference type="ARBA" id="ARBA00022835"/>
    </source>
</evidence>
<feature type="domain" description="K Homology" evidence="6">
    <location>
        <begin position="207"/>
        <end position="253"/>
    </location>
</feature>
<dbReference type="GO" id="GO:0071035">
    <property type="term" value="P:nuclear polyadenylation-dependent rRNA catabolic process"/>
    <property type="evidence" value="ECO:0007669"/>
    <property type="project" value="TreeGrafter"/>
</dbReference>
<evidence type="ECO:0000256" key="4">
    <source>
        <dbReference type="ARBA" id="ARBA00022884"/>
    </source>
</evidence>
<dbReference type="GO" id="GO:0000176">
    <property type="term" value="C:nuclear exosome (RNase complex)"/>
    <property type="evidence" value="ECO:0007669"/>
    <property type="project" value="TreeGrafter"/>
</dbReference>
<reference evidence="8" key="1">
    <citation type="submission" date="2021-01" db="EMBL/GenBank/DDBJ databases">
        <authorList>
            <person name="Corre E."/>
            <person name="Pelletier E."/>
            <person name="Niang G."/>
            <person name="Scheremetjew M."/>
            <person name="Finn R."/>
            <person name="Kale V."/>
            <person name="Holt S."/>
            <person name="Cochrane G."/>
            <person name="Meng A."/>
            <person name="Brown T."/>
            <person name="Cohen L."/>
        </authorList>
    </citation>
    <scope>NUCLEOTIDE SEQUENCE</scope>
    <source>
        <strain evidence="8">MM31A-1</strain>
    </source>
</reference>
<comment type="similarity">
    <text evidence="2">Belongs to the RRP4 family.</text>
</comment>
<dbReference type="GO" id="GO:0003723">
    <property type="term" value="F:RNA binding"/>
    <property type="evidence" value="ECO:0007669"/>
    <property type="project" value="UniProtKB-KW"/>
</dbReference>
<comment type="subcellular location">
    <subcellularLocation>
        <location evidence="1">Nucleus</location>
    </subcellularLocation>
</comment>
<dbReference type="InterPro" id="IPR026699">
    <property type="entry name" value="Exosome_RNA_bind1/RRP40/RRP4"/>
</dbReference>
<accession>A0A7S3PVN4</accession>
<evidence type="ECO:0000313" key="8">
    <source>
        <dbReference type="EMBL" id="CAE0457104.1"/>
    </source>
</evidence>
<dbReference type="InterPro" id="IPR048565">
    <property type="entry name" value="S1_RRP4"/>
</dbReference>
<dbReference type="GO" id="GO:0034475">
    <property type="term" value="P:U4 snRNA 3'-end processing"/>
    <property type="evidence" value="ECO:0007669"/>
    <property type="project" value="TreeGrafter"/>
</dbReference>
<keyword evidence="4" id="KW-0694">RNA-binding</keyword>
<dbReference type="GO" id="GO:0071034">
    <property type="term" value="P:CUT catabolic process"/>
    <property type="evidence" value="ECO:0007669"/>
    <property type="project" value="TreeGrafter"/>
</dbReference>